<dbReference type="InterPro" id="IPR000914">
    <property type="entry name" value="SBP_5_dom"/>
</dbReference>
<proteinExistence type="predicted"/>
<dbReference type="RefSeq" id="WP_368652663.1">
    <property type="nucleotide sequence ID" value="NZ_CP162599.1"/>
</dbReference>
<dbReference type="Gene3D" id="3.10.105.10">
    <property type="entry name" value="Dipeptide-binding Protein, Domain 3"/>
    <property type="match status" value="1"/>
</dbReference>
<dbReference type="PIRSF" id="PIRSF002741">
    <property type="entry name" value="MppA"/>
    <property type="match status" value="1"/>
</dbReference>
<accession>A0AB39HMN6</accession>
<dbReference type="GO" id="GO:0015833">
    <property type="term" value="P:peptide transport"/>
    <property type="evidence" value="ECO:0007669"/>
    <property type="project" value="TreeGrafter"/>
</dbReference>
<protein>
    <submittedName>
        <fullName evidence="3">ABC transporter substrate-binding protein</fullName>
    </submittedName>
</protein>
<dbReference type="AlphaFoldDB" id="A0AB39HMN6"/>
<dbReference type="InterPro" id="IPR039424">
    <property type="entry name" value="SBP_5"/>
</dbReference>
<name>A0AB39HMN6_9BACI</name>
<dbReference type="GO" id="GO:1904680">
    <property type="term" value="F:peptide transmembrane transporter activity"/>
    <property type="evidence" value="ECO:0007669"/>
    <property type="project" value="TreeGrafter"/>
</dbReference>
<keyword evidence="1" id="KW-0732">Signal</keyword>
<organism evidence="3">
    <name type="scientific">Ornithinibacillus sp. 4-3</name>
    <dbReference type="NCBI Taxonomy" id="3231488"/>
    <lineage>
        <taxon>Bacteria</taxon>
        <taxon>Bacillati</taxon>
        <taxon>Bacillota</taxon>
        <taxon>Bacilli</taxon>
        <taxon>Bacillales</taxon>
        <taxon>Bacillaceae</taxon>
        <taxon>Ornithinibacillus</taxon>
    </lineage>
</organism>
<evidence type="ECO:0000313" key="3">
    <source>
        <dbReference type="EMBL" id="XDK31939.1"/>
    </source>
</evidence>
<dbReference type="PANTHER" id="PTHR30290:SF38">
    <property type="entry name" value="D,D-DIPEPTIDE-BINDING PERIPLASMIC PROTEIN DDPA-RELATED"/>
    <property type="match status" value="1"/>
</dbReference>
<evidence type="ECO:0000259" key="2">
    <source>
        <dbReference type="Pfam" id="PF00496"/>
    </source>
</evidence>
<feature type="domain" description="Solute-binding protein family 5" evidence="2">
    <location>
        <begin position="78"/>
        <end position="429"/>
    </location>
</feature>
<dbReference type="PANTHER" id="PTHR30290">
    <property type="entry name" value="PERIPLASMIC BINDING COMPONENT OF ABC TRANSPORTER"/>
    <property type="match status" value="1"/>
</dbReference>
<dbReference type="Gene3D" id="3.90.76.10">
    <property type="entry name" value="Dipeptide-binding Protein, Domain 1"/>
    <property type="match status" value="1"/>
</dbReference>
<dbReference type="GO" id="GO:0042597">
    <property type="term" value="C:periplasmic space"/>
    <property type="evidence" value="ECO:0007669"/>
    <property type="project" value="UniProtKB-ARBA"/>
</dbReference>
<dbReference type="CDD" id="cd08502">
    <property type="entry name" value="PBP2_NikA_DppA_OppA_like_16"/>
    <property type="match status" value="1"/>
</dbReference>
<sequence length="519" mass="58801">MRWIKFGFLIVMLFMLWGCQSEKSSDNDIRGEVKGDLKIALPSEPPTLDTHLNTTTISTLVARNIFESLVAPDSNYDVQPMLAESFELLDDGKTIEFKLRQGVKFHNGEEMKAFDVVASMNRWIESSGTGKSTFEGAEFVEIDDYTVELQMIHPTSTALIVLAYSGGEFPSIMPASIIEASDGGMVDEYIGTGPYEFEEWKQNNYILLKKYEEYATREEPADGLAGKREVFVENLYALIVPDSSTRVAGILSGEYDAVIDVPIDSTEQINANSDVVLESTPRDVFNLYFNKKEGLFANKIAREALAVGINKEDMLKAAFINPDYYNMTHHMMLANQESQWYSDIGKDQYDFQDEELAKELFAEAGYDGEELKIITSKDYDHMYNAAIVLQEQLNKLGIASHIEVYDWPTFTDIRNDPSKWDLTIIANTSKVEPTSLVFMRSDFAGWTEDPELDELAEKLRRAPSMDEARQVYDELQSWFLDYRPVIKIGDGNLLYASRKSISPIEDVDGAIFWNVSKTE</sequence>
<reference evidence="3" key="1">
    <citation type="submission" date="2024-07" db="EMBL/GenBank/DDBJ databases">
        <title>Halotolerant mesophilic bacterium Ornithinibacillus sp. 4-3, sp. nov., isolated from soil.</title>
        <authorList>
            <person name="Sidarenka A.V."/>
            <person name="Guliayeva D.E."/>
            <person name="Leanovich S.I."/>
            <person name="Hileuskaya K.S."/>
            <person name="Akhremchuk A.E."/>
            <person name="Sikolenko M.A."/>
            <person name="Valentovich L.N."/>
        </authorList>
    </citation>
    <scope>NUCLEOTIDE SEQUENCE</scope>
    <source>
        <strain evidence="3">4-3</strain>
    </source>
</reference>
<dbReference type="Pfam" id="PF00496">
    <property type="entry name" value="SBP_bac_5"/>
    <property type="match status" value="1"/>
</dbReference>
<dbReference type="InterPro" id="IPR030678">
    <property type="entry name" value="Peptide/Ni-bd"/>
</dbReference>
<dbReference type="GO" id="GO:0043190">
    <property type="term" value="C:ATP-binding cassette (ABC) transporter complex"/>
    <property type="evidence" value="ECO:0007669"/>
    <property type="project" value="InterPro"/>
</dbReference>
<dbReference type="EMBL" id="CP162599">
    <property type="protein sequence ID" value="XDK31939.1"/>
    <property type="molecule type" value="Genomic_DNA"/>
</dbReference>
<evidence type="ECO:0000256" key="1">
    <source>
        <dbReference type="ARBA" id="ARBA00022729"/>
    </source>
</evidence>
<dbReference type="Gene3D" id="3.40.190.10">
    <property type="entry name" value="Periplasmic binding protein-like II"/>
    <property type="match status" value="1"/>
</dbReference>
<dbReference type="SUPFAM" id="SSF53850">
    <property type="entry name" value="Periplasmic binding protein-like II"/>
    <property type="match status" value="1"/>
</dbReference>
<gene>
    <name evidence="3" type="ORF">AB4Y30_12995</name>
</gene>